<dbReference type="GO" id="GO:0006508">
    <property type="term" value="P:proteolysis"/>
    <property type="evidence" value="ECO:0007669"/>
    <property type="project" value="InterPro"/>
</dbReference>
<dbReference type="Proteomes" id="UP000043764">
    <property type="component" value="Unassembled WGS sequence"/>
</dbReference>
<evidence type="ECO:0000259" key="1">
    <source>
        <dbReference type="PROSITE" id="PS50208"/>
    </source>
</evidence>
<dbReference type="Gene3D" id="3.40.50.1460">
    <property type="match status" value="1"/>
</dbReference>
<organism evidence="2 3">
    <name type="scientific">Phaeobacter italicus</name>
    <dbReference type="NCBI Taxonomy" id="481446"/>
    <lineage>
        <taxon>Bacteria</taxon>
        <taxon>Pseudomonadati</taxon>
        <taxon>Pseudomonadota</taxon>
        <taxon>Alphaproteobacteria</taxon>
        <taxon>Rhodobacterales</taxon>
        <taxon>Roseobacteraceae</taxon>
        <taxon>Phaeobacter</taxon>
    </lineage>
</organism>
<dbReference type="InterPro" id="IPR011600">
    <property type="entry name" value="Pept_C14_caspase"/>
</dbReference>
<sequence>MTQPGQLSFGPLFVACLLWLVTSLPISAGTGVTMSDMRKDSHVALVIGISAYDQLPALANAAADARAVAARLSALGYRVIALQDATGQDILRGLAGLRLAARDASQVVIYLAGHGLQSGDTAYFLAADAPARTADMAPGKALPLGIFATAISDQPRQKIIFFDACRDLPLTGLQPHPQKPSYGSMPAGLLIAFAAGPGAPSYDGAGLHSPFTAAVLHELEQPDHPLEEILRRVRLRVVQSTQGQQIPWIRSSLLRPAWLKGQFERHGHVSAHH</sequence>
<feature type="domain" description="Caspase family p20" evidence="1">
    <location>
        <begin position="40"/>
        <end position="166"/>
    </location>
</feature>
<dbReference type="RefSeq" id="WP_050673354.1">
    <property type="nucleotide sequence ID" value="NZ_CVRL01000025.1"/>
</dbReference>
<evidence type="ECO:0000313" key="2">
    <source>
        <dbReference type="EMBL" id="CRL11120.1"/>
    </source>
</evidence>
<name>A0A0H5DHX2_9RHOB</name>
<dbReference type="PANTHER" id="PTHR22576">
    <property type="entry name" value="MUCOSA ASSOCIATED LYMPHOID TISSUE LYMPHOMA TRANSLOCATION PROTEIN 1/PARACASPASE"/>
    <property type="match status" value="1"/>
</dbReference>
<dbReference type="InterPro" id="IPR001309">
    <property type="entry name" value="Pept_C14_p20"/>
</dbReference>
<dbReference type="EMBL" id="CVRL01000025">
    <property type="protein sequence ID" value="CRL11120.1"/>
    <property type="molecule type" value="Genomic_DNA"/>
</dbReference>
<dbReference type="STRING" id="481446.NIT7645_01068"/>
<evidence type="ECO:0000313" key="3">
    <source>
        <dbReference type="Proteomes" id="UP000043764"/>
    </source>
</evidence>
<dbReference type="InterPro" id="IPR029030">
    <property type="entry name" value="Caspase-like_dom_sf"/>
</dbReference>
<dbReference type="Pfam" id="PF00656">
    <property type="entry name" value="Peptidase_C14"/>
    <property type="match status" value="1"/>
</dbReference>
<dbReference type="PROSITE" id="PS50208">
    <property type="entry name" value="CASPASE_P20"/>
    <property type="match status" value="1"/>
</dbReference>
<gene>
    <name evidence="2" type="ORF">NIT7321_01969</name>
</gene>
<dbReference type="PANTHER" id="PTHR22576:SF37">
    <property type="entry name" value="MUCOSA-ASSOCIATED LYMPHOID TISSUE LYMPHOMA TRANSLOCATION PROTEIN 1"/>
    <property type="match status" value="1"/>
</dbReference>
<dbReference type="InterPro" id="IPR052039">
    <property type="entry name" value="Caspase-related_regulators"/>
</dbReference>
<reference evidence="3" key="1">
    <citation type="submission" date="2015-05" db="EMBL/GenBank/DDBJ databases">
        <authorList>
            <person name="Rodrigo-Torres Lidia"/>
            <person name="Arahal R.David."/>
        </authorList>
    </citation>
    <scope>NUCLEOTIDE SEQUENCE [LARGE SCALE GENOMIC DNA]</scope>
    <source>
        <strain evidence="3">CECT 7321</strain>
    </source>
</reference>
<proteinExistence type="predicted"/>
<protein>
    <recommendedName>
        <fullName evidence="1">Caspase family p20 domain-containing protein</fullName>
    </recommendedName>
</protein>
<dbReference type="GO" id="GO:0004197">
    <property type="term" value="F:cysteine-type endopeptidase activity"/>
    <property type="evidence" value="ECO:0007669"/>
    <property type="project" value="InterPro"/>
</dbReference>
<keyword evidence="3" id="KW-1185">Reference proteome</keyword>
<dbReference type="AlphaFoldDB" id="A0A0H5DHX2"/>
<dbReference type="SUPFAM" id="SSF52129">
    <property type="entry name" value="Caspase-like"/>
    <property type="match status" value="1"/>
</dbReference>
<accession>A0A0H5DHX2</accession>